<dbReference type="EMBL" id="BSOG01000007">
    <property type="protein sequence ID" value="GLR15277.1"/>
    <property type="molecule type" value="Genomic_DNA"/>
</dbReference>
<dbReference type="InterPro" id="IPR016024">
    <property type="entry name" value="ARM-type_fold"/>
</dbReference>
<comment type="caution">
    <text evidence="1">The sequence shown here is derived from an EMBL/GenBank/DDBJ whole genome shotgun (WGS) entry which is preliminary data.</text>
</comment>
<name>A0ABQ5YL67_9NEIS</name>
<sequence length="465" mass="50575">MSVVKHLVARHAEDAAFYWARCQEGQFSAQQDIATLKRFSHLVEANLEGLRVAQQECQACTPSNGAGWQATFSRTQKWRTADEAFVSGVLALETALAASAPTQALLDAMAQLATNQFAETGEREVAKGLALAASWLGLPAINLLSNLWQQSADPIQRYITLAAAAKHESLSDTVLTAWLQDTHPLVRAHAMRCVGELGRTKLGETLVPAMDPLQEADADCRYWAAISRCLLGYVDGAPLLGKWASEHPEQPRSRHALAVLAQLLPPDTMFRTLSNALGLPTHQRCALDAIRYTGDLRWVPYLLDLVDAHTQPDALRSALLEPASNLARLAADVLAHLTGHPIGGNMQHAALWQDTPSAEDLWEPDEAGNYPDPASDPAIPVHRKQDPDSGLLWPDPLKLRPAMSTYVSHATFGAEQLPILGGQTLTSERAQIVFADPEATQLQRRHAALFLRCKGYSATLLSSGV</sequence>
<evidence type="ECO:0008006" key="3">
    <source>
        <dbReference type="Google" id="ProtNLM"/>
    </source>
</evidence>
<dbReference type="RefSeq" id="WP_284198338.1">
    <property type="nucleotide sequence ID" value="NZ_BSOG01000007.1"/>
</dbReference>
<dbReference type="InterPro" id="IPR011989">
    <property type="entry name" value="ARM-like"/>
</dbReference>
<keyword evidence="2" id="KW-1185">Reference proteome</keyword>
<protein>
    <recommendedName>
        <fullName evidence="3">HEAT repeat domain-containing protein</fullName>
    </recommendedName>
</protein>
<evidence type="ECO:0000313" key="1">
    <source>
        <dbReference type="EMBL" id="GLR15277.1"/>
    </source>
</evidence>
<gene>
    <name evidence="1" type="ORF">GCM10007907_40670</name>
</gene>
<organism evidence="1 2">
    <name type="scientific">Chitinimonas prasina</name>
    <dbReference type="NCBI Taxonomy" id="1434937"/>
    <lineage>
        <taxon>Bacteria</taxon>
        <taxon>Pseudomonadati</taxon>
        <taxon>Pseudomonadota</taxon>
        <taxon>Betaproteobacteria</taxon>
        <taxon>Neisseriales</taxon>
        <taxon>Chitinibacteraceae</taxon>
        <taxon>Chitinimonas</taxon>
    </lineage>
</organism>
<accession>A0ABQ5YL67</accession>
<proteinExistence type="predicted"/>
<dbReference type="Gene3D" id="1.25.10.10">
    <property type="entry name" value="Leucine-rich Repeat Variant"/>
    <property type="match status" value="1"/>
</dbReference>
<reference evidence="2" key="1">
    <citation type="journal article" date="2019" name="Int. J. Syst. Evol. Microbiol.">
        <title>The Global Catalogue of Microorganisms (GCM) 10K type strain sequencing project: providing services to taxonomists for standard genome sequencing and annotation.</title>
        <authorList>
            <consortium name="The Broad Institute Genomics Platform"/>
            <consortium name="The Broad Institute Genome Sequencing Center for Infectious Disease"/>
            <person name="Wu L."/>
            <person name="Ma J."/>
        </authorList>
    </citation>
    <scope>NUCLEOTIDE SEQUENCE [LARGE SCALE GENOMIC DNA]</scope>
    <source>
        <strain evidence="2">NBRC 110044</strain>
    </source>
</reference>
<evidence type="ECO:0000313" key="2">
    <source>
        <dbReference type="Proteomes" id="UP001156706"/>
    </source>
</evidence>
<dbReference type="SUPFAM" id="SSF48371">
    <property type="entry name" value="ARM repeat"/>
    <property type="match status" value="1"/>
</dbReference>
<dbReference type="Proteomes" id="UP001156706">
    <property type="component" value="Unassembled WGS sequence"/>
</dbReference>